<feature type="binding site" evidence="8">
    <location>
        <position position="312"/>
    </location>
    <ligand>
        <name>hybrid [4Fe-2O-2S] cluster</name>
        <dbReference type="ChEBI" id="CHEBI:60519"/>
    </ligand>
</feature>
<evidence type="ECO:0000256" key="1">
    <source>
        <dbReference type="ARBA" id="ARBA00004496"/>
    </source>
</evidence>
<dbReference type="FunFam" id="3.40.50.2030:FF:000001">
    <property type="entry name" value="Hydroxylamine reductase"/>
    <property type="match status" value="1"/>
</dbReference>
<evidence type="ECO:0000256" key="8">
    <source>
        <dbReference type="HAMAP-Rule" id="MF_00069"/>
    </source>
</evidence>
<comment type="caution">
    <text evidence="9">The sequence shown here is derived from an EMBL/GenBank/DDBJ whole genome shotgun (WGS) entry which is preliminary data.</text>
</comment>
<feature type="binding site" description="via persulfide group" evidence="8">
    <location>
        <position position="403"/>
    </location>
    <ligand>
        <name>hybrid [4Fe-2O-2S] cluster</name>
        <dbReference type="ChEBI" id="CHEBI:60519"/>
    </ligand>
</feature>
<evidence type="ECO:0000256" key="5">
    <source>
        <dbReference type="ARBA" id="ARBA00023004"/>
    </source>
</evidence>
<feature type="modified residue" description="Cysteine persulfide" evidence="8">
    <location>
        <position position="403"/>
    </location>
</feature>
<dbReference type="GO" id="GO:0005737">
    <property type="term" value="C:cytoplasm"/>
    <property type="evidence" value="ECO:0007669"/>
    <property type="project" value="UniProtKB-SubCell"/>
</dbReference>
<comment type="subcellular location">
    <subcellularLocation>
        <location evidence="1 8">Cytoplasm</location>
    </subcellularLocation>
</comment>
<comment type="function">
    <text evidence="8">Catalyzes the reduction of hydroxylamine to form NH(3) and H(2)O.</text>
</comment>
<feature type="binding site" evidence="8">
    <location>
        <position position="492"/>
    </location>
    <ligand>
        <name>hybrid [4Fe-2O-2S] cluster</name>
        <dbReference type="ChEBI" id="CHEBI:60519"/>
    </ligand>
</feature>
<comment type="catalytic activity">
    <reaction evidence="7 8">
        <text>A + NH4(+) + H2O = hydroxylamine + AH2 + H(+)</text>
        <dbReference type="Rhea" id="RHEA:22052"/>
        <dbReference type="ChEBI" id="CHEBI:13193"/>
        <dbReference type="ChEBI" id="CHEBI:15377"/>
        <dbReference type="ChEBI" id="CHEBI:15378"/>
        <dbReference type="ChEBI" id="CHEBI:15429"/>
        <dbReference type="ChEBI" id="CHEBI:17499"/>
        <dbReference type="ChEBI" id="CHEBI:28938"/>
        <dbReference type="EC" id="1.7.99.1"/>
    </reaction>
</comment>
<feature type="binding site" evidence="8">
    <location>
        <position position="7"/>
    </location>
    <ligand>
        <name>[4Fe-4S] cluster</name>
        <dbReference type="ChEBI" id="CHEBI:49883"/>
    </ligand>
</feature>
<dbReference type="Pfam" id="PF03063">
    <property type="entry name" value="Prismane"/>
    <property type="match status" value="1"/>
</dbReference>
<dbReference type="InterPro" id="IPR016099">
    <property type="entry name" value="Prismane-like_a/b-sand"/>
</dbReference>
<feature type="binding site" evidence="8">
    <location>
        <position position="490"/>
    </location>
    <ligand>
        <name>hybrid [4Fe-2O-2S] cluster</name>
        <dbReference type="ChEBI" id="CHEBI:60519"/>
    </ligand>
</feature>
<keyword evidence="5 8" id="KW-0408">Iron</keyword>
<protein>
    <recommendedName>
        <fullName evidence="8">Hydroxylamine reductase</fullName>
        <ecNumber evidence="8">1.7.99.1</ecNumber>
    </recommendedName>
    <alternativeName>
        <fullName evidence="8">Hybrid-cluster protein</fullName>
        <shortName evidence="8">HCP</shortName>
    </alternativeName>
    <alternativeName>
        <fullName evidence="8">Prismane protein</fullName>
    </alternativeName>
</protein>
<dbReference type="FunFam" id="1.20.1270.20:FF:000001">
    <property type="entry name" value="Hydroxylamine reductase"/>
    <property type="match status" value="1"/>
</dbReference>
<reference evidence="9" key="1">
    <citation type="submission" date="2017-02" db="EMBL/GenBank/DDBJ databases">
        <title>Delving into the versatile metabolic prowess of the omnipresent phylum Bacteroidetes.</title>
        <authorList>
            <person name="Nobu M.K."/>
            <person name="Mei R."/>
            <person name="Narihiro T."/>
            <person name="Kuroda K."/>
            <person name="Liu W.-T."/>
        </authorList>
    </citation>
    <scope>NUCLEOTIDE SEQUENCE</scope>
    <source>
        <strain evidence="9">ADurb.Bin131</strain>
    </source>
</reference>
<evidence type="ECO:0000256" key="4">
    <source>
        <dbReference type="ARBA" id="ARBA00023002"/>
    </source>
</evidence>
<gene>
    <name evidence="8 9" type="primary">hcp</name>
    <name evidence="9" type="ORF">BWX89_00851</name>
</gene>
<dbReference type="Gene3D" id="1.20.1270.20">
    <property type="match status" value="2"/>
</dbReference>
<dbReference type="Proteomes" id="UP000485562">
    <property type="component" value="Unassembled WGS sequence"/>
</dbReference>
<name>A0A1V6C9U0_UNCT6</name>
<evidence type="ECO:0000256" key="3">
    <source>
        <dbReference type="ARBA" id="ARBA00022723"/>
    </source>
</evidence>
<dbReference type="HAMAP" id="MF_00069">
    <property type="entry name" value="Hydroxylam_reduct"/>
    <property type="match status" value="1"/>
</dbReference>
<dbReference type="InterPro" id="IPR016100">
    <property type="entry name" value="Prismane_a-bundle"/>
</dbReference>
<feature type="binding site" evidence="8">
    <location>
        <position position="268"/>
    </location>
    <ligand>
        <name>hybrid [4Fe-2O-2S] cluster</name>
        <dbReference type="ChEBI" id="CHEBI:60519"/>
    </ligand>
</feature>
<feature type="binding site" evidence="8">
    <location>
        <position position="25"/>
    </location>
    <ligand>
        <name>[4Fe-4S] cluster</name>
        <dbReference type="ChEBI" id="CHEBI:49883"/>
    </ligand>
</feature>
<dbReference type="PIRSF" id="PIRSF000076">
    <property type="entry name" value="HCP"/>
    <property type="match status" value="1"/>
</dbReference>
<dbReference type="GO" id="GO:0051539">
    <property type="term" value="F:4 iron, 4 sulfur cluster binding"/>
    <property type="evidence" value="ECO:0007669"/>
    <property type="project" value="UniProtKB-KW"/>
</dbReference>
<dbReference type="GO" id="GO:0042542">
    <property type="term" value="P:response to hydrogen peroxide"/>
    <property type="evidence" value="ECO:0007669"/>
    <property type="project" value="TreeGrafter"/>
</dbReference>
<dbReference type="InterPro" id="IPR004137">
    <property type="entry name" value="HCP/CODH"/>
</dbReference>
<dbReference type="InterPro" id="IPR010048">
    <property type="entry name" value="Hydroxylam_reduct"/>
</dbReference>
<dbReference type="EC" id="1.7.99.1" evidence="8"/>
<dbReference type="SUPFAM" id="SSF56821">
    <property type="entry name" value="Prismane protein-like"/>
    <property type="match status" value="1"/>
</dbReference>
<dbReference type="AlphaFoldDB" id="A0A1V6C9U0"/>
<comment type="similarity">
    <text evidence="8">Belongs to the HCP family.</text>
</comment>
<organism evidence="9">
    <name type="scientific">candidate division TA06 bacterium ADurb.Bin131</name>
    <dbReference type="NCBI Taxonomy" id="1852827"/>
    <lineage>
        <taxon>Bacteria</taxon>
        <taxon>Bacteria division TA06</taxon>
    </lineage>
</organism>
<dbReference type="GO" id="GO:0050418">
    <property type="term" value="F:hydroxylamine reductase activity"/>
    <property type="evidence" value="ECO:0007669"/>
    <property type="project" value="UniProtKB-UniRule"/>
</dbReference>
<comment type="cofactor">
    <cofactor evidence="8">
        <name>hybrid [4Fe-2O-2S] cluster</name>
        <dbReference type="ChEBI" id="CHEBI:60519"/>
    </cofactor>
    <text evidence="8">Binds 1 hybrid [4Fe-2O-2S] cluster.</text>
</comment>
<keyword evidence="3 8" id="KW-0479">Metal-binding</keyword>
<feature type="binding site" evidence="8">
    <location>
        <position position="19"/>
    </location>
    <ligand>
        <name>[4Fe-4S] cluster</name>
        <dbReference type="ChEBI" id="CHEBI:49883"/>
    </ligand>
</feature>
<proteinExistence type="inferred from homology"/>
<dbReference type="PANTHER" id="PTHR30109">
    <property type="entry name" value="HYDROXYLAMINE REDUCTASE"/>
    <property type="match status" value="1"/>
</dbReference>
<feature type="binding site" evidence="8">
    <location>
        <position position="244"/>
    </location>
    <ligand>
        <name>hybrid [4Fe-2O-2S] cluster</name>
        <dbReference type="ChEBI" id="CHEBI:60519"/>
    </ligand>
</feature>
<dbReference type="Gene3D" id="3.40.50.2030">
    <property type="match status" value="2"/>
</dbReference>
<evidence type="ECO:0000313" key="9">
    <source>
        <dbReference type="EMBL" id="OQB73678.1"/>
    </source>
</evidence>
<dbReference type="GO" id="GO:0004601">
    <property type="term" value="F:peroxidase activity"/>
    <property type="evidence" value="ECO:0007669"/>
    <property type="project" value="TreeGrafter"/>
</dbReference>
<keyword evidence="8" id="KW-0004">4Fe-4S</keyword>
<dbReference type="InterPro" id="IPR011254">
    <property type="entry name" value="Prismane-like_sf"/>
</dbReference>
<dbReference type="FunFam" id="3.40.50.2030:FF:000002">
    <property type="entry name" value="Hydroxylamine reductase"/>
    <property type="match status" value="1"/>
</dbReference>
<accession>A0A1V6C9U0</accession>
<keyword evidence="2 8" id="KW-0963">Cytoplasm</keyword>
<dbReference type="GO" id="GO:0046872">
    <property type="term" value="F:metal ion binding"/>
    <property type="evidence" value="ECO:0007669"/>
    <property type="project" value="UniProtKB-KW"/>
</dbReference>
<feature type="binding site" evidence="8">
    <location>
        <position position="456"/>
    </location>
    <ligand>
        <name>hybrid [4Fe-2O-2S] cluster</name>
        <dbReference type="ChEBI" id="CHEBI:60519"/>
    </ligand>
</feature>
<keyword evidence="6 8" id="KW-0411">Iron-sulfur</keyword>
<feature type="binding site" evidence="8">
    <location>
        <position position="10"/>
    </location>
    <ligand>
        <name>[4Fe-4S] cluster</name>
        <dbReference type="ChEBI" id="CHEBI:49883"/>
    </ligand>
</feature>
<dbReference type="CDD" id="cd01914">
    <property type="entry name" value="HCP"/>
    <property type="match status" value="1"/>
</dbReference>
<evidence type="ECO:0000256" key="7">
    <source>
        <dbReference type="ARBA" id="ARBA00051350"/>
    </source>
</evidence>
<comment type="cofactor">
    <cofactor evidence="8">
        <name>[4Fe-4S] cluster</name>
        <dbReference type="ChEBI" id="CHEBI:49883"/>
    </cofactor>
    <text evidence="8">Binds 1 [4Fe-4S] cluster.</text>
</comment>
<dbReference type="EMBL" id="MWDQ01000070">
    <property type="protein sequence ID" value="OQB73678.1"/>
    <property type="molecule type" value="Genomic_DNA"/>
</dbReference>
<dbReference type="NCBIfam" id="TIGR01703">
    <property type="entry name" value="hybrid_clust"/>
    <property type="match status" value="1"/>
</dbReference>
<sequence>MDEKMFCRQCEQTAMGKACTISGVCGKSPETAELMENLILGLQGIAIYGKKLREKGIVFSDVDRFISEALFITITNVDFDPGRLGMFIEGAHNNLEKLKKEFKNVYPDYDISKLPQPAHWKKSDIKIRARAGILENQKTNQDIRSLKETLLYGMKGMAAYADHAWILGHKDEEVNSFFYKGLSAIADEDISSEDLVGMVLECGKVNLKCMEMLDRAHTNRFGNPVPTKVFLGTKKGPAIVVSGHDLFDLEQLLEQTEDTGINIYTHGEMLPAHGYPELKKYRHLVGHYGTAWQNQQREFDSFPGPILMTTNCIQKPRPSYIERIFTTGLVGWPGVKHIAGTNSSKDFTPIIEAAKKVGGFPEDKPGKEITVGFAHNAVLSIADRIVDAVKKGHIKRIFLVGGCDGAKPGRNYYTQFAQTIPDDCLILTLACGKFRFNNLDFGEINSIPRLIDCGQCNDAYSAIIIAKALADAFGCSVNELPLSLILSWYEQKAVCILLTLFSLGIKNIRLGPTLPAFLSENVLKILIENFNVKPITTVEADLKEILGN</sequence>
<keyword evidence="4 8" id="KW-0560">Oxidoreductase</keyword>
<evidence type="ECO:0000256" key="6">
    <source>
        <dbReference type="ARBA" id="ARBA00023014"/>
    </source>
</evidence>
<dbReference type="PANTHER" id="PTHR30109:SF0">
    <property type="entry name" value="HYDROXYLAMINE REDUCTASE"/>
    <property type="match status" value="1"/>
</dbReference>
<dbReference type="NCBIfam" id="NF003658">
    <property type="entry name" value="PRK05290.1"/>
    <property type="match status" value="1"/>
</dbReference>
<feature type="binding site" evidence="8">
    <location>
        <position position="431"/>
    </location>
    <ligand>
        <name>hybrid [4Fe-2O-2S] cluster</name>
        <dbReference type="ChEBI" id="CHEBI:60519"/>
    </ligand>
</feature>
<evidence type="ECO:0000256" key="2">
    <source>
        <dbReference type="ARBA" id="ARBA00022490"/>
    </source>
</evidence>